<proteinExistence type="predicted"/>
<dbReference type="InterPro" id="IPR032135">
    <property type="entry name" value="DUF4817"/>
</dbReference>
<dbReference type="AlphaFoldDB" id="A0ABD1E4S2"/>
<dbReference type="PANTHER" id="PTHR47326">
    <property type="entry name" value="TRANSPOSABLE ELEMENT TC3 TRANSPOSASE-LIKE PROTEIN"/>
    <property type="match status" value="1"/>
</dbReference>
<dbReference type="InterPro" id="IPR036397">
    <property type="entry name" value="RNaseH_sf"/>
</dbReference>
<organism evidence="2 3">
    <name type="scientific">Hypothenemus hampei</name>
    <name type="common">Coffee berry borer</name>
    <dbReference type="NCBI Taxonomy" id="57062"/>
    <lineage>
        <taxon>Eukaryota</taxon>
        <taxon>Metazoa</taxon>
        <taxon>Ecdysozoa</taxon>
        <taxon>Arthropoda</taxon>
        <taxon>Hexapoda</taxon>
        <taxon>Insecta</taxon>
        <taxon>Pterygota</taxon>
        <taxon>Neoptera</taxon>
        <taxon>Endopterygota</taxon>
        <taxon>Coleoptera</taxon>
        <taxon>Polyphaga</taxon>
        <taxon>Cucujiformia</taxon>
        <taxon>Curculionidae</taxon>
        <taxon>Scolytinae</taxon>
        <taxon>Hypothenemus</taxon>
    </lineage>
</organism>
<dbReference type="Pfam" id="PF16087">
    <property type="entry name" value="DUF4817"/>
    <property type="match status" value="1"/>
</dbReference>
<dbReference type="EMBL" id="JBDJPC010000012">
    <property type="protein sequence ID" value="KAL1489361.1"/>
    <property type="molecule type" value="Genomic_DNA"/>
</dbReference>
<feature type="domain" description="DUF4817" evidence="1">
    <location>
        <begin position="25"/>
        <end position="79"/>
    </location>
</feature>
<evidence type="ECO:0000313" key="2">
    <source>
        <dbReference type="EMBL" id="KAL1489361.1"/>
    </source>
</evidence>
<accession>A0ABD1E4S2</accession>
<comment type="caution">
    <text evidence="2">The sequence shown here is derived from an EMBL/GenBank/DDBJ whole genome shotgun (WGS) entry which is preliminary data.</text>
</comment>
<evidence type="ECO:0000313" key="3">
    <source>
        <dbReference type="Proteomes" id="UP001566132"/>
    </source>
</evidence>
<dbReference type="PANTHER" id="PTHR47326:SF1">
    <property type="entry name" value="HTH PSQ-TYPE DOMAIN-CONTAINING PROTEIN"/>
    <property type="match status" value="1"/>
</dbReference>
<dbReference type="Proteomes" id="UP001566132">
    <property type="component" value="Unassembled WGS sequence"/>
</dbReference>
<dbReference type="Gene3D" id="3.30.420.10">
    <property type="entry name" value="Ribonuclease H-like superfamily/Ribonuclease H"/>
    <property type="match status" value="1"/>
</dbReference>
<keyword evidence="3" id="KW-1185">Reference proteome</keyword>
<gene>
    <name evidence="2" type="ORF">ABEB36_014274</name>
</gene>
<name>A0ABD1E4S2_HYPHA</name>
<sequence length="377" mass="43593">MSFERGLREVFNRYSLVTMSHWTRQQRAFAVEAYFSNGHSIIATQRAFRAHFNIAPRASVPGRQSIITWVNTFKGTGSVVQNRLNVRRPRRSAENIEAVRRSFLQSPRRSARKNANVLGISVRSVRRILHDDLHFHPYKLAVVQELSERDFVTREHACEEFLERLPDDAIVFFSDEAHFHLSGCVNRQNMRYWSDANPRELHERPLHCERVTVWCALSRVGIIGPYFFEENEVAVTVTSARYLNMIQNFFLPNLNERGLGDIWFQQDGATAHTAAPVMRVLREHFPGRLISLRGDIQWPPRSPDLAPCDFFLWGYLKSIVYTDRPRTLAELKNNIRQALANIPVAMLERVCQSFKNRANQCIANGGRHLSDTIFKTS</sequence>
<evidence type="ECO:0000259" key="1">
    <source>
        <dbReference type="Pfam" id="PF16087"/>
    </source>
</evidence>
<protein>
    <recommendedName>
        <fullName evidence="1">DUF4817 domain-containing protein</fullName>
    </recommendedName>
</protein>
<reference evidence="2 3" key="1">
    <citation type="submission" date="2024-05" db="EMBL/GenBank/DDBJ databases">
        <title>Genetic variation in Jamaican populations of the coffee berry borer (Hypothenemus hampei).</title>
        <authorList>
            <person name="Errbii M."/>
            <person name="Myrie A."/>
        </authorList>
    </citation>
    <scope>NUCLEOTIDE SEQUENCE [LARGE SCALE GENOMIC DNA]</scope>
    <source>
        <strain evidence="2">JA-Hopewell-2020-01-JO</strain>
        <tissue evidence="2">Whole body</tissue>
    </source>
</reference>